<reference evidence="2 3" key="1">
    <citation type="submission" date="2016-08" db="EMBL/GenBank/DDBJ databases">
        <authorList>
            <person name="Seilhamer J.J."/>
        </authorList>
    </citation>
    <scope>NUCLEOTIDE SEQUENCE [LARGE SCALE GENOMIC DNA]</scope>
    <source>
        <strain evidence="2 3">BRTC-1</strain>
    </source>
</reference>
<feature type="chain" id="PRO_5008539880" evidence="1">
    <location>
        <begin position="26"/>
        <end position="134"/>
    </location>
</feature>
<evidence type="ECO:0000256" key="1">
    <source>
        <dbReference type="SAM" id="SignalP"/>
    </source>
</evidence>
<dbReference type="OrthoDB" id="6711597at2"/>
<keyword evidence="1" id="KW-0732">Signal</keyword>
<name>A0A1B2LXK5_9GAMM</name>
<dbReference type="KEGG" id="ala:BFG52_04425"/>
<dbReference type="AlphaFoldDB" id="A0A1B2LXK5"/>
<feature type="signal peptide" evidence="1">
    <location>
        <begin position="1"/>
        <end position="25"/>
    </location>
</feature>
<keyword evidence="3" id="KW-1185">Reference proteome</keyword>
<dbReference type="STRING" id="1789224.BFG52_04425"/>
<organism evidence="2 3">
    <name type="scientific">Acinetobacter larvae</name>
    <dbReference type="NCBI Taxonomy" id="1789224"/>
    <lineage>
        <taxon>Bacteria</taxon>
        <taxon>Pseudomonadati</taxon>
        <taxon>Pseudomonadota</taxon>
        <taxon>Gammaproteobacteria</taxon>
        <taxon>Moraxellales</taxon>
        <taxon>Moraxellaceae</taxon>
        <taxon>Acinetobacter</taxon>
    </lineage>
</organism>
<accession>A0A1B2LXK5</accession>
<evidence type="ECO:0000313" key="2">
    <source>
        <dbReference type="EMBL" id="AOA57677.1"/>
    </source>
</evidence>
<dbReference type="EMBL" id="CP016895">
    <property type="protein sequence ID" value="AOA57677.1"/>
    <property type="molecule type" value="Genomic_DNA"/>
</dbReference>
<gene>
    <name evidence="2" type="ORF">BFG52_04425</name>
</gene>
<evidence type="ECO:0000313" key="3">
    <source>
        <dbReference type="Proteomes" id="UP000093391"/>
    </source>
</evidence>
<sequence length="134" mass="14307">MNILKSVLCTSSVLGAAMLANTSFAADNAALQQAYSSSNVKNALIQVCKTETAKGGKLTAAEVSKYCTCAIESDGKLTNNQKWEIQSTINQKKNPSTLAFVQKQNQELLACFGPQLSAKLKTLTEEAMKSAQAK</sequence>
<dbReference type="Proteomes" id="UP000093391">
    <property type="component" value="Chromosome"/>
</dbReference>
<proteinExistence type="predicted"/>
<dbReference type="RefSeq" id="WP_067553068.1">
    <property type="nucleotide sequence ID" value="NZ_CP016895.1"/>
</dbReference>
<protein>
    <submittedName>
        <fullName evidence="2">Uncharacterized protein</fullName>
    </submittedName>
</protein>